<gene>
    <name evidence="1" type="ORF">SOJ16_001996</name>
</gene>
<name>A0ABZ0TZ47_9FIRM</name>
<protein>
    <submittedName>
        <fullName evidence="1">Uncharacterized protein</fullName>
    </submittedName>
</protein>
<proteinExistence type="predicted"/>
<dbReference type="Proteomes" id="UP001322744">
    <property type="component" value="Chromosome"/>
</dbReference>
<dbReference type="RefSeq" id="WP_045175437.1">
    <property type="nucleotide sequence ID" value="NZ_CP139957.1"/>
</dbReference>
<keyword evidence="2" id="KW-1185">Reference proteome</keyword>
<reference evidence="1 2" key="1">
    <citation type="submission" date="2023-12" db="EMBL/GenBank/DDBJ databases">
        <authorList>
            <person name="Manesh M.J.H."/>
            <person name="Bing R.G."/>
            <person name="Willard D.J."/>
            <person name="Kelly R.M."/>
        </authorList>
    </citation>
    <scope>NUCLEOTIDE SEQUENCE [LARGE SCALE GENOMIC DNA]</scope>
    <source>
        <strain evidence="1 2">DSM 8977</strain>
    </source>
</reference>
<sequence length="65" mass="7798">MVVFNICKVENGIIYYCQRPVGIVRENKALVLERCYCKELENFLQDSGYRICWVYYEPEELKRAV</sequence>
<evidence type="ECO:0000313" key="1">
    <source>
        <dbReference type="EMBL" id="WPX08132.1"/>
    </source>
</evidence>
<evidence type="ECO:0000313" key="2">
    <source>
        <dbReference type="Proteomes" id="UP001322744"/>
    </source>
</evidence>
<accession>A0ABZ0TZ47</accession>
<dbReference type="EMBL" id="CP139957">
    <property type="protein sequence ID" value="WPX08132.1"/>
    <property type="molecule type" value="Genomic_DNA"/>
</dbReference>
<organism evidence="1 2">
    <name type="scientific">Anaerocellum danielii</name>
    <dbReference type="NCBI Taxonomy" id="1387557"/>
    <lineage>
        <taxon>Bacteria</taxon>
        <taxon>Bacillati</taxon>
        <taxon>Bacillota</taxon>
        <taxon>Bacillota incertae sedis</taxon>
        <taxon>Caldicellulosiruptorales</taxon>
        <taxon>Caldicellulosiruptoraceae</taxon>
        <taxon>Anaerocellum</taxon>
    </lineage>
</organism>